<sequence>MAPSWLFIFNDKLTAGNHLTRAILPAIELDKQKHYSLGLIYFSSFNTIPNITDKNNSLRVRFDVLQGFKNNLLPFDKISPEHLVSPWLEIKIPEGIYDLEKLLSVLTNLLRQEFMRWNEKHFNAVDGESLDFIFDSATYRVMIIDVNNTCKFDFTRKNSIGPLLGFNEHNESTNWTNNHAYILHHHIADKEPSIHPFNSVNIFCNLIKQSYLNGEENHILYSFPYKISPSQQIHEYPQEIIYLPINTTSIREIALSLRDEHGKEIILPDTRVVISLRLKEE</sequence>
<proteinExistence type="predicted"/>
<organism evidence="1 2">
    <name type="scientific">Parthenolecanium corni</name>
    <dbReference type="NCBI Taxonomy" id="536013"/>
    <lineage>
        <taxon>Eukaryota</taxon>
        <taxon>Metazoa</taxon>
        <taxon>Ecdysozoa</taxon>
        <taxon>Arthropoda</taxon>
        <taxon>Hexapoda</taxon>
        <taxon>Insecta</taxon>
        <taxon>Pterygota</taxon>
        <taxon>Neoptera</taxon>
        <taxon>Paraneoptera</taxon>
        <taxon>Hemiptera</taxon>
        <taxon>Sternorrhyncha</taxon>
        <taxon>Coccoidea</taxon>
        <taxon>Coccidae</taxon>
        <taxon>Parthenolecanium</taxon>
    </lineage>
</organism>
<protein>
    <submittedName>
        <fullName evidence="1">Uncharacterized protein</fullName>
    </submittedName>
</protein>
<keyword evidence="2" id="KW-1185">Reference proteome</keyword>
<accession>A0AAN9TKJ8</accession>
<dbReference type="AlphaFoldDB" id="A0AAN9TKJ8"/>
<dbReference type="Proteomes" id="UP001367676">
    <property type="component" value="Unassembled WGS sequence"/>
</dbReference>
<evidence type="ECO:0000313" key="1">
    <source>
        <dbReference type="EMBL" id="KAK7595193.1"/>
    </source>
</evidence>
<name>A0AAN9TKJ8_9HEMI</name>
<evidence type="ECO:0000313" key="2">
    <source>
        <dbReference type="Proteomes" id="UP001367676"/>
    </source>
</evidence>
<dbReference type="EMBL" id="JBBCAQ010000019">
    <property type="protein sequence ID" value="KAK7595193.1"/>
    <property type="molecule type" value="Genomic_DNA"/>
</dbReference>
<reference evidence="1 2" key="1">
    <citation type="submission" date="2024-03" db="EMBL/GenBank/DDBJ databases">
        <title>Adaptation during the transition from Ophiocordyceps entomopathogen to insect associate is accompanied by gene loss and intensified selection.</title>
        <authorList>
            <person name="Ward C.M."/>
            <person name="Onetto C.A."/>
            <person name="Borneman A.R."/>
        </authorList>
    </citation>
    <scope>NUCLEOTIDE SEQUENCE [LARGE SCALE GENOMIC DNA]</scope>
    <source>
        <strain evidence="1">AWRI1</strain>
        <tissue evidence="1">Single Adult Female</tissue>
    </source>
</reference>
<gene>
    <name evidence="1" type="ORF">V9T40_001626</name>
</gene>
<comment type="caution">
    <text evidence="1">The sequence shown here is derived from an EMBL/GenBank/DDBJ whole genome shotgun (WGS) entry which is preliminary data.</text>
</comment>